<dbReference type="EMBL" id="RBNJ01000661">
    <property type="protein sequence ID" value="RUS34208.1"/>
    <property type="molecule type" value="Genomic_DNA"/>
</dbReference>
<accession>A0A433QWS4</accession>
<dbReference type="AlphaFoldDB" id="A0A433QWS4"/>
<evidence type="ECO:0000313" key="2">
    <source>
        <dbReference type="EMBL" id="RUS34208.1"/>
    </source>
</evidence>
<organism evidence="2 3">
    <name type="scientific">Jimgerdemannia flammicorona</name>
    <dbReference type="NCBI Taxonomy" id="994334"/>
    <lineage>
        <taxon>Eukaryota</taxon>
        <taxon>Fungi</taxon>
        <taxon>Fungi incertae sedis</taxon>
        <taxon>Mucoromycota</taxon>
        <taxon>Mucoromycotina</taxon>
        <taxon>Endogonomycetes</taxon>
        <taxon>Endogonales</taxon>
        <taxon>Endogonaceae</taxon>
        <taxon>Jimgerdemannia</taxon>
    </lineage>
</organism>
<gene>
    <name evidence="2" type="ORF">BC938DRAFT_481869</name>
</gene>
<sequence>MNQPPEEDKCDSAFGRWHDPNKPPPEVLRDLRDYSKVFKPPPPLDHSLSKKLLEELAHTPQQDLAKIVQTNRGRAIRIADGFNLILGVGADLKPLTPAQLVPRDLKNSLYSYDDEKVIQIGYLDGWNASKVMVGCKTGKVIVEYFWAWLALADKFAGLLQKKQWPFGKWLGLGGYEGEKEGWVDFTSERGITISIDEDRGQAHV</sequence>
<evidence type="ECO:0000313" key="3">
    <source>
        <dbReference type="Proteomes" id="UP000274822"/>
    </source>
</evidence>
<protein>
    <submittedName>
        <fullName evidence="2">Uncharacterized protein</fullName>
    </submittedName>
</protein>
<evidence type="ECO:0000256" key="1">
    <source>
        <dbReference type="SAM" id="MobiDB-lite"/>
    </source>
</evidence>
<comment type="caution">
    <text evidence="2">The sequence shown here is derived from an EMBL/GenBank/DDBJ whole genome shotgun (WGS) entry which is preliminary data.</text>
</comment>
<reference evidence="2 3" key="1">
    <citation type="journal article" date="2018" name="New Phytol.">
        <title>Phylogenomics of Endogonaceae and evolution of mycorrhizas within Mucoromycota.</title>
        <authorList>
            <person name="Chang Y."/>
            <person name="Desiro A."/>
            <person name="Na H."/>
            <person name="Sandor L."/>
            <person name="Lipzen A."/>
            <person name="Clum A."/>
            <person name="Barry K."/>
            <person name="Grigoriev I.V."/>
            <person name="Martin F.M."/>
            <person name="Stajich J.E."/>
            <person name="Smith M.E."/>
            <person name="Bonito G."/>
            <person name="Spatafora J.W."/>
        </authorList>
    </citation>
    <scope>NUCLEOTIDE SEQUENCE [LARGE SCALE GENOMIC DNA]</scope>
    <source>
        <strain evidence="2 3">AD002</strain>
    </source>
</reference>
<dbReference type="Proteomes" id="UP000274822">
    <property type="component" value="Unassembled WGS sequence"/>
</dbReference>
<proteinExistence type="predicted"/>
<name>A0A433QWS4_9FUNG</name>
<feature type="region of interest" description="Disordered" evidence="1">
    <location>
        <begin position="1"/>
        <end position="26"/>
    </location>
</feature>
<keyword evidence="3" id="KW-1185">Reference proteome</keyword>